<dbReference type="SUPFAM" id="SSF47384">
    <property type="entry name" value="Homodimeric domain of signal transducing histidine kinase"/>
    <property type="match status" value="1"/>
</dbReference>
<evidence type="ECO:0000256" key="5">
    <source>
        <dbReference type="ARBA" id="ARBA00022777"/>
    </source>
</evidence>
<reference evidence="8 9" key="1">
    <citation type="submission" date="2015-09" db="EMBL/GenBank/DDBJ databases">
        <title>Sorangium comparison.</title>
        <authorList>
            <person name="Zaburannyi N."/>
            <person name="Bunk B."/>
            <person name="Overmann J."/>
            <person name="Mueller R."/>
        </authorList>
    </citation>
    <scope>NUCLEOTIDE SEQUENCE [LARGE SCALE GENOMIC DNA]</scope>
    <source>
        <strain evidence="8 9">So ce836</strain>
    </source>
</reference>
<dbReference type="CDD" id="cd00130">
    <property type="entry name" value="PAS"/>
    <property type="match status" value="1"/>
</dbReference>
<dbReference type="Gene3D" id="1.10.287.130">
    <property type="match status" value="1"/>
</dbReference>
<feature type="domain" description="Histidine kinase" evidence="7">
    <location>
        <begin position="162"/>
        <end position="376"/>
    </location>
</feature>
<dbReference type="InterPro" id="IPR036097">
    <property type="entry name" value="HisK_dim/P_sf"/>
</dbReference>
<keyword evidence="5" id="KW-0418">Kinase</keyword>
<comment type="catalytic activity">
    <reaction evidence="1">
        <text>ATP + protein L-histidine = ADP + protein N-phospho-L-histidine.</text>
        <dbReference type="EC" id="2.7.13.3"/>
    </reaction>
</comment>
<dbReference type="InterPro" id="IPR003594">
    <property type="entry name" value="HATPase_dom"/>
</dbReference>
<evidence type="ECO:0000256" key="2">
    <source>
        <dbReference type="ARBA" id="ARBA00012438"/>
    </source>
</evidence>
<dbReference type="FunFam" id="3.30.565.10:FF:000006">
    <property type="entry name" value="Sensor histidine kinase WalK"/>
    <property type="match status" value="1"/>
</dbReference>
<dbReference type="Gene3D" id="3.30.565.10">
    <property type="entry name" value="Histidine kinase-like ATPase, C-terminal domain"/>
    <property type="match status" value="1"/>
</dbReference>
<evidence type="ECO:0000259" key="7">
    <source>
        <dbReference type="PROSITE" id="PS50109"/>
    </source>
</evidence>
<dbReference type="GO" id="GO:0000155">
    <property type="term" value="F:phosphorelay sensor kinase activity"/>
    <property type="evidence" value="ECO:0007669"/>
    <property type="project" value="InterPro"/>
</dbReference>
<accession>A0A4P2QT45</accession>
<dbReference type="InterPro" id="IPR005467">
    <property type="entry name" value="His_kinase_dom"/>
</dbReference>
<dbReference type="CDD" id="cd00082">
    <property type="entry name" value="HisKA"/>
    <property type="match status" value="1"/>
</dbReference>
<name>A0A4P2QT45_SORCE</name>
<organism evidence="8 9">
    <name type="scientific">Sorangium cellulosum</name>
    <name type="common">Polyangium cellulosum</name>
    <dbReference type="NCBI Taxonomy" id="56"/>
    <lineage>
        <taxon>Bacteria</taxon>
        <taxon>Pseudomonadati</taxon>
        <taxon>Myxococcota</taxon>
        <taxon>Polyangia</taxon>
        <taxon>Polyangiales</taxon>
        <taxon>Polyangiaceae</taxon>
        <taxon>Sorangium</taxon>
    </lineage>
</organism>
<dbReference type="InterPro" id="IPR050736">
    <property type="entry name" value="Sensor_HK_Regulatory"/>
</dbReference>
<dbReference type="SUPFAM" id="SSF55874">
    <property type="entry name" value="ATPase domain of HSP90 chaperone/DNA topoisomerase II/histidine kinase"/>
    <property type="match status" value="1"/>
</dbReference>
<proteinExistence type="predicted"/>
<dbReference type="PANTHER" id="PTHR43711">
    <property type="entry name" value="TWO-COMPONENT HISTIDINE KINASE"/>
    <property type="match status" value="1"/>
</dbReference>
<dbReference type="PRINTS" id="PR00344">
    <property type="entry name" value="BCTRLSENSOR"/>
</dbReference>
<dbReference type="Proteomes" id="UP000295497">
    <property type="component" value="Chromosome"/>
</dbReference>
<dbReference type="PANTHER" id="PTHR43711:SF1">
    <property type="entry name" value="HISTIDINE KINASE 1"/>
    <property type="match status" value="1"/>
</dbReference>
<dbReference type="PROSITE" id="PS50109">
    <property type="entry name" value="HIS_KIN"/>
    <property type="match status" value="1"/>
</dbReference>
<keyword evidence="3" id="KW-0597">Phosphoprotein</keyword>
<dbReference type="RefSeq" id="WP_129576852.1">
    <property type="nucleotide sequence ID" value="NZ_CP012672.1"/>
</dbReference>
<dbReference type="Pfam" id="PF00512">
    <property type="entry name" value="HisKA"/>
    <property type="match status" value="1"/>
</dbReference>
<evidence type="ECO:0000256" key="6">
    <source>
        <dbReference type="ARBA" id="ARBA00023012"/>
    </source>
</evidence>
<gene>
    <name evidence="8" type="ORF">SOCE836_056540</name>
</gene>
<evidence type="ECO:0000256" key="4">
    <source>
        <dbReference type="ARBA" id="ARBA00022679"/>
    </source>
</evidence>
<dbReference type="InterPro" id="IPR004358">
    <property type="entry name" value="Sig_transdc_His_kin-like_C"/>
</dbReference>
<sequence length="387" mass="40401">MAVTQPDAAALLGALLASEDDLLLVVQRGEITHASAAAERLLGGAAAPGRDVASLFHGESREKLSAALAHEAPATWELQVCREGEGQAPVKFLVVPTAGGSRILLGRAPARGDAVRIEETAITLTTALADIARELATKGAEIEAARAGLEELGRHRDELLSIVSHDLKAPLHAIRLQGSLIEHAESPPTAAQRATIAGRLLRNVDRMTSLISDILDAALADAGELRIEPQRFSLGDVVAEVVDTVAPIAAEARVQLRREAAGAALVDGDARRLYQVVLNLVENAIRHSPRGAEVLIALEAQGARARCSVEDAGPGIAPEERAAVFERFQRRGGRAGRAGLGLYIARRIVALHGGSIWVEAGARGGARFVFEIPAPGGAGGAEDAGAR</sequence>
<dbReference type="SMART" id="SM00388">
    <property type="entry name" value="HisKA"/>
    <property type="match status" value="1"/>
</dbReference>
<keyword evidence="4" id="KW-0808">Transferase</keyword>
<evidence type="ECO:0000313" key="8">
    <source>
        <dbReference type="EMBL" id="AUX33494.1"/>
    </source>
</evidence>
<evidence type="ECO:0000256" key="1">
    <source>
        <dbReference type="ARBA" id="ARBA00000085"/>
    </source>
</evidence>
<dbReference type="Gene3D" id="3.30.450.20">
    <property type="entry name" value="PAS domain"/>
    <property type="match status" value="1"/>
</dbReference>
<dbReference type="SMART" id="SM00387">
    <property type="entry name" value="HATPase_c"/>
    <property type="match status" value="1"/>
</dbReference>
<dbReference type="SMART" id="SM00091">
    <property type="entry name" value="PAS"/>
    <property type="match status" value="1"/>
</dbReference>
<dbReference type="InterPro" id="IPR000014">
    <property type="entry name" value="PAS"/>
</dbReference>
<evidence type="ECO:0000256" key="3">
    <source>
        <dbReference type="ARBA" id="ARBA00022553"/>
    </source>
</evidence>
<keyword evidence="6" id="KW-0902">Two-component regulatory system</keyword>
<dbReference type="Pfam" id="PF02518">
    <property type="entry name" value="HATPase_c"/>
    <property type="match status" value="1"/>
</dbReference>
<dbReference type="InterPro" id="IPR036890">
    <property type="entry name" value="HATPase_C_sf"/>
</dbReference>
<protein>
    <recommendedName>
        <fullName evidence="2">histidine kinase</fullName>
        <ecNumber evidence="2">2.7.13.3</ecNumber>
    </recommendedName>
</protein>
<dbReference type="InterPro" id="IPR003661">
    <property type="entry name" value="HisK_dim/P_dom"/>
</dbReference>
<evidence type="ECO:0000313" key="9">
    <source>
        <dbReference type="Proteomes" id="UP000295497"/>
    </source>
</evidence>
<dbReference type="CDD" id="cd00075">
    <property type="entry name" value="HATPase"/>
    <property type="match status" value="1"/>
</dbReference>
<dbReference type="AlphaFoldDB" id="A0A4P2QT45"/>
<dbReference type="EMBL" id="CP012672">
    <property type="protein sequence ID" value="AUX33494.1"/>
    <property type="molecule type" value="Genomic_DNA"/>
</dbReference>
<dbReference type="EC" id="2.7.13.3" evidence="2"/>